<evidence type="ECO:0000313" key="4">
    <source>
        <dbReference type="Proteomes" id="UP000434036"/>
    </source>
</evidence>
<keyword evidence="4" id="KW-1185">Reference proteome</keyword>
<keyword evidence="1" id="KW-0812">Transmembrane</keyword>
<sequence>MKKQVHSSKLKRVDYQVSIVIACIVIFSFLIVFFFNYKITYEDMLYTLEERSNSIYNLVEGYLERTTFHTLATKEDMNKPGYQNMKQSLEEVKEATGVRYIYTAKKTDDGKYIYLVDGLSSKSKDFRYPGDEIEAEVVKELDRALKDEIVLPQDIKHTTWGDIFVSYYPIHEGDKVVGVLGIEFPAEHQYEAFRMIRIGTPLIAAGAVIVAVMIAVHLFKRISNPTFQDMANSDFLTGLKNRNAFELNMDLIEQRGIQKDLGILVADLNNLKRINDEQGHQMGDIYIKKAAEVLSICIPSEHPIYRIGGDEFNVIIDGEDEANVQKMIETMNQQIQIINKESGMQLSISVGYAFYDSKIDKCFHDTYHRGDHNMYEAKRKMKQDQKDDGVL</sequence>
<reference evidence="3 4" key="1">
    <citation type="submission" date="2019-12" db="EMBL/GenBank/DDBJ databases">
        <authorList>
            <person name="Yang R."/>
        </authorList>
    </citation>
    <scope>NUCLEOTIDE SEQUENCE [LARGE SCALE GENOMIC DNA]</scope>
    <source>
        <strain evidence="3 4">DONG20-135</strain>
    </source>
</reference>
<dbReference type="NCBIfam" id="TIGR00254">
    <property type="entry name" value="GGDEF"/>
    <property type="match status" value="1"/>
</dbReference>
<dbReference type="InterPro" id="IPR029787">
    <property type="entry name" value="Nucleotide_cyclase"/>
</dbReference>
<evidence type="ECO:0000259" key="2">
    <source>
        <dbReference type="PROSITE" id="PS50887"/>
    </source>
</evidence>
<evidence type="ECO:0000256" key="1">
    <source>
        <dbReference type="SAM" id="Phobius"/>
    </source>
</evidence>
<dbReference type="InterPro" id="IPR050469">
    <property type="entry name" value="Diguanylate_Cyclase"/>
</dbReference>
<dbReference type="SMART" id="SM00267">
    <property type="entry name" value="GGDEF"/>
    <property type="match status" value="1"/>
</dbReference>
<reference evidence="3 4" key="2">
    <citation type="submission" date="2020-01" db="EMBL/GenBank/DDBJ databases">
        <title>Clostridiaceae sp. nov. isolated from the gut of human by culturomics.</title>
        <authorList>
            <person name="Chang Y."/>
        </authorList>
    </citation>
    <scope>NUCLEOTIDE SEQUENCE [LARGE SCALE GENOMIC DNA]</scope>
    <source>
        <strain evidence="3 4">DONG20-135</strain>
    </source>
</reference>
<gene>
    <name evidence="3" type="ORF">GSF08_02540</name>
</gene>
<dbReference type="RefSeq" id="WP_160624304.1">
    <property type="nucleotide sequence ID" value="NZ_WUUQ01000001.1"/>
</dbReference>
<keyword evidence="1" id="KW-1133">Transmembrane helix</keyword>
<organism evidence="3 4">
    <name type="scientific">Copranaerobaculum intestinale</name>
    <dbReference type="NCBI Taxonomy" id="2692629"/>
    <lineage>
        <taxon>Bacteria</taxon>
        <taxon>Bacillati</taxon>
        <taxon>Bacillota</taxon>
        <taxon>Erysipelotrichia</taxon>
        <taxon>Erysipelotrichales</taxon>
        <taxon>Erysipelotrichaceae</taxon>
        <taxon>Copranaerobaculum</taxon>
    </lineage>
</organism>
<dbReference type="InterPro" id="IPR000160">
    <property type="entry name" value="GGDEF_dom"/>
</dbReference>
<dbReference type="PANTHER" id="PTHR45138:SF9">
    <property type="entry name" value="DIGUANYLATE CYCLASE DGCM-RELATED"/>
    <property type="match status" value="1"/>
</dbReference>
<proteinExistence type="predicted"/>
<dbReference type="GO" id="GO:0052621">
    <property type="term" value="F:diguanylate cyclase activity"/>
    <property type="evidence" value="ECO:0007669"/>
    <property type="project" value="TreeGrafter"/>
</dbReference>
<dbReference type="Proteomes" id="UP000434036">
    <property type="component" value="Unassembled WGS sequence"/>
</dbReference>
<dbReference type="Gene3D" id="3.30.70.270">
    <property type="match status" value="1"/>
</dbReference>
<feature type="transmembrane region" description="Helical" evidence="1">
    <location>
        <begin position="198"/>
        <end position="219"/>
    </location>
</feature>
<keyword evidence="1" id="KW-0472">Membrane</keyword>
<protein>
    <submittedName>
        <fullName evidence="3">Diguanylate cyclase</fullName>
    </submittedName>
</protein>
<feature type="domain" description="GGDEF" evidence="2">
    <location>
        <begin position="259"/>
        <end position="391"/>
    </location>
</feature>
<feature type="transmembrane region" description="Helical" evidence="1">
    <location>
        <begin position="15"/>
        <end position="35"/>
    </location>
</feature>
<dbReference type="AlphaFoldDB" id="A0A6N8U5N7"/>
<evidence type="ECO:0000313" key="3">
    <source>
        <dbReference type="EMBL" id="MXQ72825.1"/>
    </source>
</evidence>
<dbReference type="InterPro" id="IPR043128">
    <property type="entry name" value="Rev_trsase/Diguanyl_cyclase"/>
</dbReference>
<name>A0A6N8U5N7_9FIRM</name>
<dbReference type="PANTHER" id="PTHR45138">
    <property type="entry name" value="REGULATORY COMPONENTS OF SENSORY TRANSDUCTION SYSTEM"/>
    <property type="match status" value="1"/>
</dbReference>
<dbReference type="Pfam" id="PF00990">
    <property type="entry name" value="GGDEF"/>
    <property type="match status" value="1"/>
</dbReference>
<dbReference type="PROSITE" id="PS50887">
    <property type="entry name" value="GGDEF"/>
    <property type="match status" value="1"/>
</dbReference>
<accession>A0A6N8U5N7</accession>
<comment type="caution">
    <text evidence="3">The sequence shown here is derived from an EMBL/GenBank/DDBJ whole genome shotgun (WGS) entry which is preliminary data.</text>
</comment>
<dbReference type="CDD" id="cd01949">
    <property type="entry name" value="GGDEF"/>
    <property type="match status" value="1"/>
</dbReference>
<dbReference type="EMBL" id="WUUQ01000001">
    <property type="protein sequence ID" value="MXQ72825.1"/>
    <property type="molecule type" value="Genomic_DNA"/>
</dbReference>
<dbReference type="SUPFAM" id="SSF55073">
    <property type="entry name" value="Nucleotide cyclase"/>
    <property type="match status" value="1"/>
</dbReference>